<dbReference type="InterPro" id="IPR039119">
    <property type="entry name" value="ABT1/Esf2"/>
</dbReference>
<dbReference type="OMA" id="PNGSWAF"/>
<dbReference type="CDD" id="cd12263">
    <property type="entry name" value="RRM_ABT1_like"/>
    <property type="match status" value="1"/>
</dbReference>
<dbReference type="GO" id="GO:0000447">
    <property type="term" value="P:endonucleolytic cleavage in ITS1 to separate SSU-rRNA from 5.8S rRNA and LSU-rRNA from tricistronic rRNA transcript (SSU-rRNA, 5.8S rRNA, LSU-rRNA)"/>
    <property type="evidence" value="ECO:0007669"/>
    <property type="project" value="TreeGrafter"/>
</dbReference>
<comment type="subcellular location">
    <subcellularLocation>
        <location evidence="1">Nucleus</location>
        <location evidence="1">Nucleolus</location>
    </subcellularLocation>
</comment>
<dbReference type="AlphaFoldDB" id="A0A5J4Z6X4"/>
<gene>
    <name evidence="6" type="ORF">FVE85_6022</name>
</gene>
<dbReference type="OrthoDB" id="5885at2759"/>
<evidence type="ECO:0000256" key="3">
    <source>
        <dbReference type="ARBA" id="ARBA00022884"/>
    </source>
</evidence>
<evidence type="ECO:0000256" key="4">
    <source>
        <dbReference type="ARBA" id="ARBA00023242"/>
    </source>
</evidence>
<keyword evidence="3" id="KW-0694">RNA-binding</keyword>
<comment type="similarity">
    <text evidence="2">Belongs to the ESF2/ABP1 family.</text>
</comment>
<dbReference type="GO" id="GO:0034462">
    <property type="term" value="P:small-subunit processome assembly"/>
    <property type="evidence" value="ECO:0007669"/>
    <property type="project" value="TreeGrafter"/>
</dbReference>
<keyword evidence="4" id="KW-0539">Nucleus</keyword>
<sequence>MEGKAVAGVDGSESSRGVVYVSRVPPNFGPAPLRALLAKHADVLRVFLQEHDEAKGTGSRRAASRMKKQARRASFKHGWVEFTRKKDAKRVALLLNNTPMGGKRRGRYHDDLWNIKYLPGFTWSDLVDDMIQERKRKAQRVKFEIDQAAKERDFYLSRLDQAKAIESMQQRRAARATSEGEYAKRSARTEREPEQRPGRTFDHKQVDRDEALERSQVDLSLLQKLFS</sequence>
<dbReference type="GO" id="GO:0005730">
    <property type="term" value="C:nucleolus"/>
    <property type="evidence" value="ECO:0007669"/>
    <property type="project" value="UniProtKB-SubCell"/>
</dbReference>
<dbReference type="PANTHER" id="PTHR12311:SF7">
    <property type="entry name" value="ACTIVATOR OF BASAL TRANSCRIPTION 1"/>
    <property type="match status" value="1"/>
</dbReference>
<organism evidence="6 7">
    <name type="scientific">Porphyridium purpureum</name>
    <name type="common">Red alga</name>
    <name type="synonym">Porphyridium cruentum</name>
    <dbReference type="NCBI Taxonomy" id="35688"/>
    <lineage>
        <taxon>Eukaryota</taxon>
        <taxon>Rhodophyta</taxon>
        <taxon>Bangiophyceae</taxon>
        <taxon>Porphyridiales</taxon>
        <taxon>Porphyridiaceae</taxon>
        <taxon>Porphyridium</taxon>
    </lineage>
</organism>
<dbReference type="Gene3D" id="3.30.70.330">
    <property type="match status" value="1"/>
</dbReference>
<comment type="caution">
    <text evidence="6">The sequence shown here is derived from an EMBL/GenBank/DDBJ whole genome shotgun (WGS) entry which is preliminary data.</text>
</comment>
<feature type="compositionally biased region" description="Basic and acidic residues" evidence="5">
    <location>
        <begin position="181"/>
        <end position="209"/>
    </location>
</feature>
<dbReference type="InterPro" id="IPR034353">
    <property type="entry name" value="ABT1/ESF2_RRM"/>
</dbReference>
<dbReference type="SUPFAM" id="SSF54928">
    <property type="entry name" value="RNA-binding domain, RBD"/>
    <property type="match status" value="1"/>
</dbReference>
<dbReference type="Proteomes" id="UP000324585">
    <property type="component" value="Unassembled WGS sequence"/>
</dbReference>
<proteinExistence type="inferred from homology"/>
<feature type="region of interest" description="Disordered" evidence="5">
    <location>
        <begin position="167"/>
        <end position="209"/>
    </location>
</feature>
<evidence type="ECO:0000256" key="5">
    <source>
        <dbReference type="SAM" id="MobiDB-lite"/>
    </source>
</evidence>
<protein>
    <submittedName>
        <fullName evidence="6">Pre-rRNA-processing protein ESF2</fullName>
    </submittedName>
</protein>
<accession>A0A5J4Z6X4</accession>
<dbReference type="InterPro" id="IPR035979">
    <property type="entry name" value="RBD_domain_sf"/>
</dbReference>
<dbReference type="InterPro" id="IPR012677">
    <property type="entry name" value="Nucleotide-bd_a/b_plait_sf"/>
</dbReference>
<reference evidence="7" key="1">
    <citation type="journal article" date="2019" name="Nat. Commun.">
        <title>Expansion of phycobilisome linker gene families in mesophilic red algae.</title>
        <authorList>
            <person name="Lee J."/>
            <person name="Kim D."/>
            <person name="Bhattacharya D."/>
            <person name="Yoon H.S."/>
        </authorList>
    </citation>
    <scope>NUCLEOTIDE SEQUENCE [LARGE SCALE GENOMIC DNA]</scope>
    <source>
        <strain evidence="7">CCMP 1328</strain>
    </source>
</reference>
<name>A0A5J4Z6X4_PORPP</name>
<evidence type="ECO:0000313" key="7">
    <source>
        <dbReference type="Proteomes" id="UP000324585"/>
    </source>
</evidence>
<dbReference type="GO" id="GO:0000480">
    <property type="term" value="P:endonucleolytic cleavage in 5'-ETS of tricistronic rRNA transcript (SSU-rRNA, 5.8S rRNA, LSU-rRNA)"/>
    <property type="evidence" value="ECO:0007669"/>
    <property type="project" value="TreeGrafter"/>
</dbReference>
<dbReference type="GO" id="GO:0003723">
    <property type="term" value="F:RNA binding"/>
    <property type="evidence" value="ECO:0007669"/>
    <property type="project" value="UniProtKB-KW"/>
</dbReference>
<evidence type="ECO:0000256" key="2">
    <source>
        <dbReference type="ARBA" id="ARBA00005819"/>
    </source>
</evidence>
<evidence type="ECO:0000256" key="1">
    <source>
        <dbReference type="ARBA" id="ARBA00004604"/>
    </source>
</evidence>
<dbReference type="EMBL" id="VRMN01000001">
    <property type="protein sequence ID" value="KAA8498437.1"/>
    <property type="molecule type" value="Genomic_DNA"/>
</dbReference>
<keyword evidence="7" id="KW-1185">Reference proteome</keyword>
<evidence type="ECO:0000313" key="6">
    <source>
        <dbReference type="EMBL" id="KAA8498437.1"/>
    </source>
</evidence>
<dbReference type="GO" id="GO:0000472">
    <property type="term" value="P:endonucleolytic cleavage to generate mature 5'-end of SSU-rRNA from (SSU-rRNA, 5.8S rRNA, LSU-rRNA)"/>
    <property type="evidence" value="ECO:0007669"/>
    <property type="project" value="TreeGrafter"/>
</dbReference>
<dbReference type="PANTHER" id="PTHR12311">
    <property type="entry name" value="ACTIVATOR OF BASAL TRANSCRIPTION 1"/>
    <property type="match status" value="1"/>
</dbReference>